<evidence type="ECO:0000313" key="5">
    <source>
        <dbReference type="Proteomes" id="UP000005326"/>
    </source>
</evidence>
<dbReference type="Gene3D" id="1.50.10.10">
    <property type="match status" value="1"/>
</dbReference>
<gene>
    <name evidence="4" type="ORF">EUBSIR_00964</name>
</gene>
<dbReference type="PANTHER" id="PTHR31084:SF19">
    <property type="entry name" value="GLYCOSYL HYDROLASE FAMILY 95 N-TERMINAL DOMAIN-CONTAINING PROTEIN"/>
    <property type="match status" value="1"/>
</dbReference>
<comment type="caution">
    <text evidence="4">The sequence shown here is derived from an EMBL/GenBank/DDBJ whole genome shotgun (WGS) entry which is preliminary data.</text>
</comment>
<accession>B0MMA3</accession>
<reference evidence="4" key="2">
    <citation type="submission" date="2014-06" db="EMBL/GenBank/DDBJ databases">
        <title>Draft genome sequence of Eubacterium siraeum (DSM 15702).</title>
        <authorList>
            <person name="Sudarsanam P."/>
            <person name="Ley R."/>
            <person name="Guruge J."/>
            <person name="Turnbaugh P.J."/>
            <person name="Mahowald M."/>
            <person name="Liep D."/>
            <person name="Gordon J."/>
        </authorList>
    </citation>
    <scope>NUCLEOTIDE SEQUENCE</scope>
    <source>
        <strain evidence="4">DSM 15702</strain>
    </source>
</reference>
<dbReference type="InterPro" id="IPR027414">
    <property type="entry name" value="GH95_N_dom"/>
</dbReference>
<evidence type="ECO:0000259" key="2">
    <source>
        <dbReference type="Pfam" id="PF21307"/>
    </source>
</evidence>
<name>B0MMA3_9FIRM</name>
<dbReference type="PANTHER" id="PTHR31084">
    <property type="entry name" value="ALPHA-L-FUCOSIDASE 2"/>
    <property type="match status" value="1"/>
</dbReference>
<feature type="domain" description="Glycosyl hydrolase family 95 N-terminal" evidence="1">
    <location>
        <begin position="35"/>
        <end position="266"/>
    </location>
</feature>
<dbReference type="PIRSF" id="PIRSF007663">
    <property type="entry name" value="UCP007663"/>
    <property type="match status" value="1"/>
</dbReference>
<dbReference type="InterPro" id="IPR049053">
    <property type="entry name" value="AFCA-like_C"/>
</dbReference>
<proteinExistence type="predicted"/>
<keyword evidence="5" id="KW-1185">Reference proteome</keyword>
<dbReference type="InterPro" id="IPR016518">
    <property type="entry name" value="Alpha-L-fucosidase"/>
</dbReference>
<sequence length="796" mass="89741">MASAYAVLSVKNAYRKVWNLMQNKILFTAPGEFDKWEQQCQPIGNGYMGASFFGGISKEKIVLNEKTLWAGGPSESRPDYNSGIIEGSYEYVKQVQQLLYDGKYDEAVALLPHLTGATDGFGAYQLLCDMMLTFSNIDETQATDYTRTLDLDNSIFTTQFTYQGAVHKREAFANYPSNVICLKLSSDKPRRICVKLSLDNLQCGSVTANGDTLTYEGALWDNGLRYCTIFKVVNKGGELIDAKDSIMVEHADEVYIYLTASTDYSNKYPTFRTGVNPSAAVNQRIENAVSKGFDALYEEHLADYKALFDRVTLKINEDTDDIIPCDKLISEYKENGSRSIANRLETLYFQFGRYMLISSSRAGSLPANLQGVWNESNCPPWCCDYHINVNLQMNYWGAYNTNLSETVPPLVDFLDSMRPSGRKSAEAYYGIKSDEEHPENGWCAHTQSTPFGWTAPGWDFYWGWSTAAVAWLMQNIYEHFEFTGDKEYFAEHIYPIMRESVRFYTQWLIYDDKQKRLVSSPTYSPEHGPVTIGNTYEQSLIEQLYNDFITASEALGTDEELRNIVKNQVVQLKPFSISKKTGLLKEWFEEDDDNFDHSKTQKNHRHISHLLGLYPGKAINSNTPELMTAAINTLNDRGDESTGWARAYKLNLWARVKDGNRAYSILQGLLRGCTFDNLFDFHPPFQLDGNFGGSAGIAEMLIQSHEGYIELLPAAPDAWRNGAFTGLCARHGFVIDAKWENFNPTAVTIKSTVGGVCRIKSSCEAILCDGKSVPMLSNDGIVSFETLPDSVYTFVF</sequence>
<dbReference type="EMBL" id="ABCA03000041">
    <property type="protein sequence ID" value="EDS01147.1"/>
    <property type="molecule type" value="Genomic_DNA"/>
</dbReference>
<dbReference type="SUPFAM" id="SSF48208">
    <property type="entry name" value="Six-hairpin glycosidases"/>
    <property type="match status" value="1"/>
</dbReference>
<evidence type="ECO:0000313" key="4">
    <source>
        <dbReference type="EMBL" id="EDS01147.1"/>
    </source>
</evidence>
<feature type="domain" description="Glycosyl hydrolase family 95 catalytic" evidence="3">
    <location>
        <begin position="293"/>
        <end position="701"/>
    </location>
</feature>
<reference evidence="4" key="1">
    <citation type="submission" date="2007-10" db="EMBL/GenBank/DDBJ databases">
        <authorList>
            <person name="Fulton L."/>
            <person name="Clifton S."/>
            <person name="Fulton B."/>
            <person name="Xu J."/>
            <person name="Minx P."/>
            <person name="Pepin K.H."/>
            <person name="Johnson M."/>
            <person name="Thiruvilangam P."/>
            <person name="Bhonagiri V."/>
            <person name="Nash W.E."/>
            <person name="Mardis E.R."/>
            <person name="Wilson R.K."/>
        </authorList>
    </citation>
    <scope>NUCLEOTIDE SEQUENCE [LARGE SCALE GENOMIC DNA]</scope>
    <source>
        <strain evidence="4">DSM 15702</strain>
    </source>
</reference>
<organism evidence="4 5">
    <name type="scientific">[Eubacterium] siraeum DSM 15702</name>
    <dbReference type="NCBI Taxonomy" id="428128"/>
    <lineage>
        <taxon>Bacteria</taxon>
        <taxon>Bacillati</taxon>
        <taxon>Bacillota</taxon>
        <taxon>Clostridia</taxon>
        <taxon>Eubacteriales</taxon>
        <taxon>Oscillospiraceae</taxon>
        <taxon>Oscillospiraceae incertae sedis</taxon>
    </lineage>
</organism>
<dbReference type="InterPro" id="IPR008928">
    <property type="entry name" value="6-hairpin_glycosidase_sf"/>
</dbReference>
<dbReference type="Pfam" id="PF22124">
    <property type="entry name" value="Glyco_hydro_95_cat"/>
    <property type="match status" value="1"/>
</dbReference>
<protein>
    <submittedName>
        <fullName evidence="4">Uncharacterized protein</fullName>
    </submittedName>
</protein>
<dbReference type="CAZy" id="GH95">
    <property type="family name" value="Glycoside Hydrolase Family 95"/>
</dbReference>
<dbReference type="InterPro" id="IPR012341">
    <property type="entry name" value="6hp_glycosidase-like_sf"/>
</dbReference>
<dbReference type="Pfam" id="PF14498">
    <property type="entry name" value="Glyco_hyd_65N_2"/>
    <property type="match status" value="1"/>
</dbReference>
<dbReference type="Proteomes" id="UP000005326">
    <property type="component" value="Unassembled WGS sequence"/>
</dbReference>
<dbReference type="GO" id="GO:0004560">
    <property type="term" value="F:alpha-L-fucosidase activity"/>
    <property type="evidence" value="ECO:0007669"/>
    <property type="project" value="InterPro"/>
</dbReference>
<dbReference type="AlphaFoldDB" id="B0MMA3"/>
<dbReference type="InterPro" id="IPR054363">
    <property type="entry name" value="GH95_cat"/>
</dbReference>
<evidence type="ECO:0000259" key="3">
    <source>
        <dbReference type="Pfam" id="PF22124"/>
    </source>
</evidence>
<dbReference type="Pfam" id="PF21307">
    <property type="entry name" value="Glyco_hydro_95_C"/>
    <property type="match status" value="1"/>
</dbReference>
<dbReference type="GO" id="GO:0005975">
    <property type="term" value="P:carbohydrate metabolic process"/>
    <property type="evidence" value="ECO:0007669"/>
    <property type="project" value="InterPro"/>
</dbReference>
<evidence type="ECO:0000259" key="1">
    <source>
        <dbReference type="Pfam" id="PF14498"/>
    </source>
</evidence>
<feature type="domain" description="Alpha fucosidase A-like C-terminal" evidence="2">
    <location>
        <begin position="703"/>
        <end position="793"/>
    </location>
</feature>